<keyword evidence="5" id="KW-1185">Reference proteome</keyword>
<dbReference type="Pfam" id="PF00583">
    <property type="entry name" value="Acetyltransf_1"/>
    <property type="match status" value="1"/>
</dbReference>
<dbReference type="InterPro" id="IPR000182">
    <property type="entry name" value="GNAT_dom"/>
</dbReference>
<dbReference type="EMBL" id="AWQQ01000077">
    <property type="protein sequence ID" value="PHJ37804.1"/>
    <property type="molecule type" value="Genomic_DNA"/>
</dbReference>
<dbReference type="GO" id="GO:0016747">
    <property type="term" value="F:acyltransferase activity, transferring groups other than amino-acyl groups"/>
    <property type="evidence" value="ECO:0007669"/>
    <property type="project" value="InterPro"/>
</dbReference>
<name>A0A2C6MDZ6_9FIRM</name>
<organism evidence="4 5">
    <name type="scientific">Desulforamulus profundi</name>
    <dbReference type="NCBI Taxonomy" id="1383067"/>
    <lineage>
        <taxon>Bacteria</taxon>
        <taxon>Bacillati</taxon>
        <taxon>Bacillota</taxon>
        <taxon>Clostridia</taxon>
        <taxon>Eubacteriales</taxon>
        <taxon>Peptococcaceae</taxon>
        <taxon>Desulforamulus</taxon>
    </lineage>
</organism>
<accession>A0A2C6MDZ6</accession>
<dbReference type="Gene3D" id="3.40.630.30">
    <property type="match status" value="1"/>
</dbReference>
<evidence type="ECO:0000256" key="2">
    <source>
        <dbReference type="ARBA" id="ARBA00023315"/>
    </source>
</evidence>
<reference evidence="4 5" key="1">
    <citation type="submission" date="2013-09" db="EMBL/GenBank/DDBJ databases">
        <title>Biodegradation of hydrocarbons in the deep terrestrial subsurface : characterization of a microbial consortium composed of two Desulfotomaculum species originating from a deep geological formation.</title>
        <authorList>
            <person name="Aullo T."/>
            <person name="Berlendis S."/>
            <person name="Lascourreges J.-F."/>
            <person name="Dessort D."/>
            <person name="Saint-Laurent S."/>
            <person name="Schraauwers B."/>
            <person name="Mas J."/>
            <person name="Magot M."/>
            <person name="Ranchou-Peyruse A."/>
        </authorList>
    </citation>
    <scope>NUCLEOTIDE SEQUENCE [LARGE SCALE GENOMIC DNA]</scope>
    <source>
        <strain evidence="4 5">Bs107</strain>
    </source>
</reference>
<keyword evidence="2" id="KW-0012">Acyltransferase</keyword>
<feature type="domain" description="N-acetyltransferase" evidence="3">
    <location>
        <begin position="1"/>
        <end position="79"/>
    </location>
</feature>
<dbReference type="PANTHER" id="PTHR43420">
    <property type="entry name" value="ACETYLTRANSFERASE"/>
    <property type="match status" value="1"/>
</dbReference>
<dbReference type="AlphaFoldDB" id="A0A2C6MDZ6"/>
<dbReference type="CDD" id="cd04301">
    <property type="entry name" value="NAT_SF"/>
    <property type="match status" value="1"/>
</dbReference>
<dbReference type="InterPro" id="IPR016181">
    <property type="entry name" value="Acyl_CoA_acyltransferase"/>
</dbReference>
<evidence type="ECO:0000256" key="1">
    <source>
        <dbReference type="ARBA" id="ARBA00022679"/>
    </source>
</evidence>
<protein>
    <submittedName>
        <fullName evidence="4">GNAT family acetyltransferase</fullName>
    </submittedName>
</protein>
<evidence type="ECO:0000313" key="5">
    <source>
        <dbReference type="Proteomes" id="UP000222564"/>
    </source>
</evidence>
<evidence type="ECO:0000313" key="4">
    <source>
        <dbReference type="EMBL" id="PHJ37804.1"/>
    </source>
</evidence>
<gene>
    <name evidence="4" type="ORF">P378_13750</name>
</gene>
<keyword evidence="1 4" id="KW-0808">Transferase</keyword>
<dbReference type="InterPro" id="IPR050680">
    <property type="entry name" value="YpeA/RimI_acetyltransf"/>
</dbReference>
<evidence type="ECO:0000259" key="3">
    <source>
        <dbReference type="PROSITE" id="PS51186"/>
    </source>
</evidence>
<dbReference type="PANTHER" id="PTHR43420:SF47">
    <property type="entry name" value="N-ACETYLTRANSFERASE DOMAIN-CONTAINING PROTEIN"/>
    <property type="match status" value="1"/>
</dbReference>
<dbReference type="PROSITE" id="PS51186">
    <property type="entry name" value="GNAT"/>
    <property type="match status" value="1"/>
</dbReference>
<proteinExistence type="predicted"/>
<comment type="caution">
    <text evidence="4">The sequence shown here is derived from an EMBL/GenBank/DDBJ whole genome shotgun (WGS) entry which is preliminary data.</text>
</comment>
<sequence length="105" mass="12585">MIRRLAVLPKYRGYGYGELLMSQAEQQLKQENIRYIELAIVAQFQGLQRYYERLGYMAKEKNFFPPYPLRFYLWKRNCIILRQGQNVRASKHFSIFKVSLKDKGA</sequence>
<dbReference type="SUPFAM" id="SSF55729">
    <property type="entry name" value="Acyl-CoA N-acyltransferases (Nat)"/>
    <property type="match status" value="1"/>
</dbReference>
<dbReference type="Proteomes" id="UP000222564">
    <property type="component" value="Unassembled WGS sequence"/>
</dbReference>